<gene>
    <name evidence="3" type="ORF">BCON_0195g00100</name>
</gene>
<evidence type="ECO:0000256" key="1">
    <source>
        <dbReference type="SAM" id="MobiDB-lite"/>
    </source>
</evidence>
<accession>A0A4Z1HM54</accession>
<dbReference type="AlphaFoldDB" id="A0A4Z1HM54"/>
<dbReference type="Pfam" id="PF22980">
    <property type="entry name" value="Myb_DNA-bind_8"/>
    <property type="match status" value="1"/>
</dbReference>
<organism evidence="3 4">
    <name type="scientific">Botryotinia convoluta</name>
    <dbReference type="NCBI Taxonomy" id="54673"/>
    <lineage>
        <taxon>Eukaryota</taxon>
        <taxon>Fungi</taxon>
        <taxon>Dikarya</taxon>
        <taxon>Ascomycota</taxon>
        <taxon>Pezizomycotina</taxon>
        <taxon>Leotiomycetes</taxon>
        <taxon>Helotiales</taxon>
        <taxon>Sclerotiniaceae</taxon>
        <taxon>Botryotinia</taxon>
    </lineage>
</organism>
<proteinExistence type="predicted"/>
<feature type="compositionally biased region" description="Basic residues" evidence="1">
    <location>
        <begin position="82"/>
        <end position="93"/>
    </location>
</feature>
<name>A0A4Z1HM54_9HELO</name>
<feature type="compositionally biased region" description="Basic and acidic residues" evidence="1">
    <location>
        <begin position="324"/>
        <end position="336"/>
    </location>
</feature>
<evidence type="ECO:0000313" key="4">
    <source>
        <dbReference type="Proteomes" id="UP000297527"/>
    </source>
</evidence>
<reference evidence="3 4" key="1">
    <citation type="submission" date="2017-12" db="EMBL/GenBank/DDBJ databases">
        <title>Comparative genomics of Botrytis spp.</title>
        <authorList>
            <person name="Valero-Jimenez C.A."/>
            <person name="Tapia P."/>
            <person name="Veloso J."/>
            <person name="Silva-Moreno E."/>
            <person name="Staats M."/>
            <person name="Valdes J.H."/>
            <person name="Van Kan J.A.L."/>
        </authorList>
    </citation>
    <scope>NUCLEOTIDE SEQUENCE [LARGE SCALE GENOMIC DNA]</scope>
    <source>
        <strain evidence="3 4">MUCL11595</strain>
    </source>
</reference>
<evidence type="ECO:0000313" key="3">
    <source>
        <dbReference type="EMBL" id="TGO49954.1"/>
    </source>
</evidence>
<feature type="region of interest" description="Disordered" evidence="1">
    <location>
        <begin position="266"/>
        <end position="336"/>
    </location>
</feature>
<evidence type="ECO:0000259" key="2">
    <source>
        <dbReference type="Pfam" id="PF22980"/>
    </source>
</evidence>
<feature type="compositionally biased region" description="Basic and acidic residues" evidence="1">
    <location>
        <begin position="174"/>
        <end position="192"/>
    </location>
</feature>
<protein>
    <recommendedName>
        <fullName evidence="2">Myb-like DNA-binding domain-containing protein</fullName>
    </recommendedName>
</protein>
<feature type="compositionally biased region" description="Basic and acidic residues" evidence="1">
    <location>
        <begin position="118"/>
        <end position="131"/>
    </location>
</feature>
<feature type="compositionally biased region" description="Acidic residues" evidence="1">
    <location>
        <begin position="152"/>
        <end position="166"/>
    </location>
</feature>
<dbReference type="Proteomes" id="UP000297527">
    <property type="component" value="Unassembled WGS sequence"/>
</dbReference>
<feature type="compositionally biased region" description="Acidic residues" evidence="1">
    <location>
        <begin position="98"/>
        <end position="117"/>
    </location>
</feature>
<dbReference type="OrthoDB" id="3554961at2759"/>
<feature type="region of interest" description="Disordered" evidence="1">
    <location>
        <begin position="48"/>
        <end position="205"/>
    </location>
</feature>
<keyword evidence="4" id="KW-1185">Reference proteome</keyword>
<comment type="caution">
    <text evidence="3">The sequence shown here is derived from an EMBL/GenBank/DDBJ whole genome shotgun (WGS) entry which is preliminary data.</text>
</comment>
<sequence>MASMEEKLLIGVLTQIEVGRIDYDELANYIGVTTSKAARCRWDRYKQKLTKGAPPITPKKAAGVGKKIGLVSPKKAGGSPKKNNRGSPKKSRGRIKEESDEEEEELDVDEDEDEEMDYDKNAPDLDVKMEKPVTPSRRLPSRRARVTKFVEETSDAEDEQEEEDGEMQVGAEVEGMKDLAVKDEDDGRRYQNEDEATAQSNTKSLQYFSLPPTMNDNDKQIIIGVLQQMDRVDFKALAQSLHPELEPAEITRAMVESLRIRWRGLKQRHGIEPPPTSHNVSPKKDANRAGNKAGNGNGRGRKRKVTIEDNDQSEPPSPMKKKDKGQDKAVVKLEISDKGDKAFEDAIFAYGPDDEA</sequence>
<dbReference type="EMBL" id="PQXN01000195">
    <property type="protein sequence ID" value="TGO49954.1"/>
    <property type="molecule type" value="Genomic_DNA"/>
</dbReference>
<feature type="domain" description="Myb-like DNA-binding" evidence="2">
    <location>
        <begin position="6"/>
        <end position="49"/>
    </location>
</feature>
<dbReference type="InterPro" id="IPR054505">
    <property type="entry name" value="Myb_DNA-bind_8"/>
</dbReference>